<proteinExistence type="predicted"/>
<gene>
    <name evidence="2" type="ORF">AK812_SmicGene6979</name>
</gene>
<accession>A0A1Q9EPQ0</accession>
<evidence type="ECO:0000313" key="3">
    <source>
        <dbReference type="Proteomes" id="UP000186817"/>
    </source>
</evidence>
<dbReference type="Pfam" id="PF17189">
    <property type="entry name" value="Glyco_hydro_30C"/>
    <property type="match status" value="1"/>
</dbReference>
<dbReference type="EMBL" id="LSRX01000097">
    <property type="protein sequence ID" value="OLQ09414.1"/>
    <property type="molecule type" value="Genomic_DNA"/>
</dbReference>
<evidence type="ECO:0000313" key="2">
    <source>
        <dbReference type="EMBL" id="OLQ09414.1"/>
    </source>
</evidence>
<keyword evidence="3" id="KW-1185">Reference proteome</keyword>
<dbReference type="InterPro" id="IPR033452">
    <property type="entry name" value="GH30_C"/>
</dbReference>
<evidence type="ECO:0000259" key="1">
    <source>
        <dbReference type="Pfam" id="PF17189"/>
    </source>
</evidence>
<organism evidence="2 3">
    <name type="scientific">Symbiodinium microadriaticum</name>
    <name type="common">Dinoflagellate</name>
    <name type="synonym">Zooxanthella microadriatica</name>
    <dbReference type="NCBI Taxonomy" id="2951"/>
    <lineage>
        <taxon>Eukaryota</taxon>
        <taxon>Sar</taxon>
        <taxon>Alveolata</taxon>
        <taxon>Dinophyceae</taxon>
        <taxon>Suessiales</taxon>
        <taxon>Symbiodiniaceae</taxon>
        <taxon>Symbiodinium</taxon>
    </lineage>
</organism>
<dbReference type="AlphaFoldDB" id="A0A1Q9EPQ0"/>
<name>A0A1Q9EPQ0_SYMMI</name>
<comment type="caution">
    <text evidence="2">The sequence shown here is derived from an EMBL/GenBank/DDBJ whole genome shotgun (WGS) entry which is preliminary data.</text>
</comment>
<dbReference type="OrthoDB" id="2160638at2759"/>
<reference evidence="2 3" key="1">
    <citation type="submission" date="2016-02" db="EMBL/GenBank/DDBJ databases">
        <title>Genome analysis of coral dinoflagellate symbionts highlights evolutionary adaptations to a symbiotic lifestyle.</title>
        <authorList>
            <person name="Aranda M."/>
            <person name="Li Y."/>
            <person name="Liew Y.J."/>
            <person name="Baumgarten S."/>
            <person name="Simakov O."/>
            <person name="Wilson M."/>
            <person name="Piel J."/>
            <person name="Ashoor H."/>
            <person name="Bougouffa S."/>
            <person name="Bajic V.B."/>
            <person name="Ryu T."/>
            <person name="Ravasi T."/>
            <person name="Bayer T."/>
            <person name="Micklem G."/>
            <person name="Kim H."/>
            <person name="Bhak J."/>
            <person name="Lajeunesse T.C."/>
            <person name="Voolstra C.R."/>
        </authorList>
    </citation>
    <scope>NUCLEOTIDE SEQUENCE [LARGE SCALE GENOMIC DNA]</scope>
    <source>
        <strain evidence="2 3">CCMP2467</strain>
    </source>
</reference>
<feature type="domain" description="Glycosyl hydrolase family 30 beta sandwich" evidence="1">
    <location>
        <begin position="114"/>
        <end position="150"/>
    </location>
</feature>
<sequence length="171" mass="18250">MSAAADVIGQPFHIFSCTGTEGVPSRVVQARVSNHFTPDSPRLWSTIGPGGLAGGMDRLDERGGPNHVQNLVSARTLALTVIARGVDDGTEPYTPQPRANMRGDQELQLMVQHQATGFVNPDGSVVAVVLNQVAGRSVETQAPPRSITTYVIPKIADPPPTWMVDETAEEQ</sequence>
<protein>
    <recommendedName>
        <fullName evidence="1">Glycosyl hydrolase family 30 beta sandwich domain-containing protein</fullName>
    </recommendedName>
</protein>
<dbReference type="Proteomes" id="UP000186817">
    <property type="component" value="Unassembled WGS sequence"/>
</dbReference>